<sequence length="590" mass="62868">MASLSRLLSLLAVAAGASAADCPLAGPGFPAPRNLSSSSLLSNATAQFEQLLASSLGAPQTNETAWTFALFSSKENKTLYEKYYTPPGVQVGVPAVDKDSVFRIASISKVFAVWTFLKEIGDERFNDPITKYVPELANLTYHNLENGTVYDDLEHVRWEDVTLGQLASQAAGIQRDDTQSDLAFTNSGQISDLGFPVLNAGEKPSCGVPGINAPCTRNESLTYLLRQHPIFPAAHSPAYSNMGFELLAYAQEAITGVPVGTAINTNLFGALGMSHSSYDKAPSTGGVIPGENATLVGWDSDLGPANPSGSIYSSTADMVRAGQAILQSATMSPARTRRWLKPVIQTGHLSSAVGAPWEIRYLDLEKGRRTTQLYTKQGDLGNYHAALVLAPEHDLGWVVLTAGVPGTTQAGGVREKLMNAGGDVFLPAAEQQARDEATRNFVGTFADAATNSSVAVVSDGGPGLLVTSLVSRGVPIVGPDSRLKAMFNAGEFARLYPSQLRRTETRRGAIFGGSSSPTTYDSKLGFRATFFNATEDGKVQDPCLMAWTALGAPLYGQVSLDDWVFHMGEDGRATGLEVRMLRLKMERAAS</sequence>
<dbReference type="Pfam" id="PF26335">
    <property type="entry name" value="ARB_00930_C"/>
    <property type="match status" value="1"/>
</dbReference>
<gene>
    <name evidence="4" type="ORF">PGQ11_008190</name>
</gene>
<comment type="caution">
    <text evidence="4">The sequence shown here is derived from an EMBL/GenBank/DDBJ whole genome shotgun (WGS) entry which is preliminary data.</text>
</comment>
<name>A0ABR2IEC1_9PEZI</name>
<evidence type="ECO:0000259" key="2">
    <source>
        <dbReference type="Pfam" id="PF00144"/>
    </source>
</evidence>
<evidence type="ECO:0000256" key="1">
    <source>
        <dbReference type="SAM" id="SignalP"/>
    </source>
</evidence>
<dbReference type="PANTHER" id="PTHR22935">
    <property type="entry name" value="PENICILLIN-BINDING PROTEIN"/>
    <property type="match status" value="1"/>
</dbReference>
<feature type="signal peptide" evidence="1">
    <location>
        <begin position="1"/>
        <end position="19"/>
    </location>
</feature>
<keyword evidence="5" id="KW-1185">Reference proteome</keyword>
<dbReference type="EMBL" id="JAPCWZ010000005">
    <property type="protein sequence ID" value="KAK8861955.1"/>
    <property type="molecule type" value="Genomic_DNA"/>
</dbReference>
<proteinExistence type="predicted"/>
<dbReference type="PANTHER" id="PTHR22935:SF97">
    <property type="entry name" value="BETA-LACTAMASE-RELATED DOMAIN-CONTAINING PROTEIN"/>
    <property type="match status" value="1"/>
</dbReference>
<protein>
    <submittedName>
        <fullName evidence="4">Beta-lactamase/transpeptidase-like protein</fullName>
    </submittedName>
</protein>
<feature type="domain" description="Beta-lactamase-like ARB-00930-like C-terminal" evidence="3">
    <location>
        <begin position="433"/>
        <end position="588"/>
    </location>
</feature>
<dbReference type="InterPro" id="IPR051478">
    <property type="entry name" value="Beta-lactamase-like_AB/R"/>
</dbReference>
<dbReference type="InterPro" id="IPR058664">
    <property type="entry name" value="ARB_00930-like_C"/>
</dbReference>
<evidence type="ECO:0000313" key="5">
    <source>
        <dbReference type="Proteomes" id="UP001390339"/>
    </source>
</evidence>
<evidence type="ECO:0000313" key="4">
    <source>
        <dbReference type="EMBL" id="KAK8861955.1"/>
    </source>
</evidence>
<accession>A0ABR2IEC1</accession>
<reference evidence="4 5" key="1">
    <citation type="journal article" date="2024" name="IMA Fungus">
        <title>Apiospora arundinis, a panoply of carbohydrate-active enzymes and secondary metabolites.</title>
        <authorList>
            <person name="Sorensen T."/>
            <person name="Petersen C."/>
            <person name="Muurmann A.T."/>
            <person name="Christiansen J.V."/>
            <person name="Brundto M.L."/>
            <person name="Overgaard C.K."/>
            <person name="Boysen A.T."/>
            <person name="Wollenberg R.D."/>
            <person name="Larsen T.O."/>
            <person name="Sorensen J.L."/>
            <person name="Nielsen K.L."/>
            <person name="Sondergaard T.E."/>
        </authorList>
    </citation>
    <scope>NUCLEOTIDE SEQUENCE [LARGE SCALE GENOMIC DNA]</scope>
    <source>
        <strain evidence="4 5">AAU 773</strain>
    </source>
</reference>
<evidence type="ECO:0000259" key="3">
    <source>
        <dbReference type="Pfam" id="PF26335"/>
    </source>
</evidence>
<feature type="chain" id="PRO_5047207583" evidence="1">
    <location>
        <begin position="20"/>
        <end position="590"/>
    </location>
</feature>
<dbReference type="Proteomes" id="UP001390339">
    <property type="component" value="Unassembled WGS sequence"/>
</dbReference>
<dbReference type="Pfam" id="PF00144">
    <property type="entry name" value="Beta-lactamase"/>
    <property type="match status" value="1"/>
</dbReference>
<dbReference type="InterPro" id="IPR012338">
    <property type="entry name" value="Beta-lactam/transpept-like"/>
</dbReference>
<dbReference type="Gene3D" id="3.40.710.10">
    <property type="entry name" value="DD-peptidase/beta-lactamase superfamily"/>
    <property type="match status" value="1"/>
</dbReference>
<organism evidence="4 5">
    <name type="scientific">Apiospora arundinis</name>
    <dbReference type="NCBI Taxonomy" id="335852"/>
    <lineage>
        <taxon>Eukaryota</taxon>
        <taxon>Fungi</taxon>
        <taxon>Dikarya</taxon>
        <taxon>Ascomycota</taxon>
        <taxon>Pezizomycotina</taxon>
        <taxon>Sordariomycetes</taxon>
        <taxon>Xylariomycetidae</taxon>
        <taxon>Amphisphaeriales</taxon>
        <taxon>Apiosporaceae</taxon>
        <taxon>Apiospora</taxon>
    </lineage>
</organism>
<keyword evidence="1" id="KW-0732">Signal</keyword>
<dbReference type="InterPro" id="IPR001466">
    <property type="entry name" value="Beta-lactam-related"/>
</dbReference>
<feature type="domain" description="Beta-lactamase-related" evidence="2">
    <location>
        <begin position="74"/>
        <end position="408"/>
    </location>
</feature>
<dbReference type="SUPFAM" id="SSF56601">
    <property type="entry name" value="beta-lactamase/transpeptidase-like"/>
    <property type="match status" value="1"/>
</dbReference>